<proteinExistence type="predicted"/>
<sequence length="206" mass="24210">MIKYYILCSIYFVFFLGYIHNRANANEPRSTICAYDEGKVLSQSYLDFDQNPHSGWRFLDSKGCRVSAIHIMKAYNKGASSLTYDQHKNILWHIGQLYALDGHREEAIVYFRESKKDGLDVWNDYVDVTIAFMLRNHKDLIRYENKLRHEPMPEAGYYYVRNGKKIELSWPPNLDVAERLDRCFDQSYNIAYDKCTVPTANPIILK</sequence>
<dbReference type="Proteomes" id="UP000561077">
    <property type="component" value="Unassembled WGS sequence"/>
</dbReference>
<evidence type="ECO:0000313" key="2">
    <source>
        <dbReference type="EMBL" id="MBB2195047.1"/>
    </source>
</evidence>
<dbReference type="EMBL" id="JABEQO010000022">
    <property type="protein sequence ID" value="MBB2165950.1"/>
    <property type="molecule type" value="Genomic_DNA"/>
</dbReference>
<protein>
    <submittedName>
        <fullName evidence="1">Uncharacterized protein</fullName>
    </submittedName>
</protein>
<dbReference type="RefSeq" id="WP_182974959.1">
    <property type="nucleotide sequence ID" value="NZ_JABEQN010000022.1"/>
</dbReference>
<dbReference type="EMBL" id="JABEQN010000022">
    <property type="protein sequence ID" value="MBB2195047.1"/>
    <property type="molecule type" value="Genomic_DNA"/>
</dbReference>
<evidence type="ECO:0000313" key="1">
    <source>
        <dbReference type="EMBL" id="MBB2165950.1"/>
    </source>
</evidence>
<evidence type="ECO:0000313" key="3">
    <source>
        <dbReference type="Proteomes" id="UP000540490"/>
    </source>
</evidence>
<comment type="caution">
    <text evidence="1">The sequence shown here is derived from an EMBL/GenBank/DDBJ whole genome shotgun (WGS) entry which is preliminary data.</text>
</comment>
<reference evidence="3 4" key="1">
    <citation type="submission" date="2020-04" db="EMBL/GenBank/DDBJ databases">
        <title>Description of novel Gluconacetobacter.</title>
        <authorList>
            <person name="Sombolestani A."/>
        </authorList>
    </citation>
    <scope>NUCLEOTIDE SEQUENCE [LARGE SCALE GENOMIC DNA]</scope>
    <source>
        <strain evidence="2 3">LMG 1728</strain>
        <strain evidence="1 4">LMG 1731</strain>
    </source>
</reference>
<dbReference type="Proteomes" id="UP000540490">
    <property type="component" value="Unassembled WGS sequence"/>
</dbReference>
<dbReference type="AlphaFoldDB" id="A0A7W4IN24"/>
<gene>
    <name evidence="2" type="ORF">HLH25_15695</name>
    <name evidence="1" type="ORF">HLH26_15695</name>
</gene>
<evidence type="ECO:0000313" key="4">
    <source>
        <dbReference type="Proteomes" id="UP000561077"/>
    </source>
</evidence>
<organism evidence="1 4">
    <name type="scientific">Gluconacetobacter dulcium</name>
    <dbReference type="NCBI Taxonomy" id="2729096"/>
    <lineage>
        <taxon>Bacteria</taxon>
        <taxon>Pseudomonadati</taxon>
        <taxon>Pseudomonadota</taxon>
        <taxon>Alphaproteobacteria</taxon>
        <taxon>Acetobacterales</taxon>
        <taxon>Acetobacteraceae</taxon>
        <taxon>Gluconacetobacter</taxon>
    </lineage>
</organism>
<name>A0A7W4IN24_9PROT</name>
<keyword evidence="3" id="KW-1185">Reference proteome</keyword>
<accession>A0A7W4IN24</accession>